<name>A0ABS2P9G5_9BACL</name>
<sequence>MYRFVKNTTIVGVAAALAFGAPIAQACNLGPEEHGQGIVKPVEPGPEHTSGEAEIVMHSGQFTEVTEIAAVELEEIDGVSVTTADVYAHKDHAYLGTHRGARSNEGVRVFDMSDPHNPEEVAVFANDIPGTWQEKVIVKSVDTPHFTGDLAVVSLQKYNQDETEQSGTAIYDVTNPERPMQLGYYELPVDVLTGTHELYLTTQEDRAILLLANIYADYYTEGDYHDFTVVDVSDPANPEHLYNWDPRELVEAEDFDGMNYTDEDGAERTAFAHSVITDKKGEYAYISYWDLGTIIMDIRNPDQPEVVGHTTFERDVQGAAHSAALAHDDTILIETREVFEPDPDDPEFERGWGYTRIYDISDKSNPELISDIRSDNSMEQIKEGERERGTYTVHDPKVEGDKLYLSHYSDGIRLVDISNPHKPREVASYVPSAANVWGVFIYGDYILGSDMGSGLKVLDVNWGTAPGGPPTYTTPRDRMTTSLTGIQPMIFSALTFSR</sequence>
<evidence type="ECO:0008006" key="4">
    <source>
        <dbReference type="Google" id="ProtNLM"/>
    </source>
</evidence>
<comment type="caution">
    <text evidence="2">The sequence shown here is derived from an EMBL/GenBank/DDBJ whole genome shotgun (WGS) entry which is preliminary data.</text>
</comment>
<reference evidence="2 3" key="1">
    <citation type="submission" date="2021-01" db="EMBL/GenBank/DDBJ databases">
        <title>Genomic Encyclopedia of Type Strains, Phase IV (KMG-IV): sequencing the most valuable type-strain genomes for metagenomic binning, comparative biology and taxonomic classification.</title>
        <authorList>
            <person name="Goeker M."/>
        </authorList>
    </citation>
    <scope>NUCLEOTIDE SEQUENCE [LARGE SCALE GENOMIC DNA]</scope>
    <source>
        <strain evidence="2 3">DSM 25540</strain>
    </source>
</reference>
<evidence type="ECO:0000313" key="3">
    <source>
        <dbReference type="Proteomes" id="UP000741863"/>
    </source>
</evidence>
<keyword evidence="1" id="KW-0732">Signal</keyword>
<dbReference type="Proteomes" id="UP000741863">
    <property type="component" value="Unassembled WGS sequence"/>
</dbReference>
<dbReference type="Pfam" id="PF08309">
    <property type="entry name" value="LVIVD"/>
    <property type="match status" value="4"/>
</dbReference>
<keyword evidence="3" id="KW-1185">Reference proteome</keyword>
<dbReference type="EMBL" id="JAFBEC010000003">
    <property type="protein sequence ID" value="MBM7632044.1"/>
    <property type="molecule type" value="Genomic_DNA"/>
</dbReference>
<dbReference type="SUPFAM" id="SSF101908">
    <property type="entry name" value="Putative isomerase YbhE"/>
    <property type="match status" value="1"/>
</dbReference>
<feature type="chain" id="PRO_5046188320" description="LVIVD repeat-containing protein" evidence="1">
    <location>
        <begin position="27"/>
        <end position="498"/>
    </location>
</feature>
<proteinExistence type="predicted"/>
<gene>
    <name evidence="2" type="ORF">JOD17_001137</name>
</gene>
<dbReference type="InterPro" id="IPR013211">
    <property type="entry name" value="LVIVD"/>
</dbReference>
<feature type="signal peptide" evidence="1">
    <location>
        <begin position="1"/>
        <end position="26"/>
    </location>
</feature>
<dbReference type="RefSeq" id="WP_204696112.1">
    <property type="nucleotide sequence ID" value="NZ_JAFBEC010000003.1"/>
</dbReference>
<evidence type="ECO:0000256" key="1">
    <source>
        <dbReference type="SAM" id="SignalP"/>
    </source>
</evidence>
<accession>A0ABS2P9G5</accession>
<organism evidence="2 3">
    <name type="scientific">Geomicrobium sediminis</name>
    <dbReference type="NCBI Taxonomy" id="1347788"/>
    <lineage>
        <taxon>Bacteria</taxon>
        <taxon>Bacillati</taxon>
        <taxon>Bacillota</taxon>
        <taxon>Bacilli</taxon>
        <taxon>Bacillales</taxon>
        <taxon>Geomicrobium</taxon>
    </lineage>
</organism>
<evidence type="ECO:0000313" key="2">
    <source>
        <dbReference type="EMBL" id="MBM7632044.1"/>
    </source>
</evidence>
<protein>
    <recommendedName>
        <fullName evidence="4">LVIVD repeat-containing protein</fullName>
    </recommendedName>
</protein>
<dbReference type="PROSITE" id="PS51257">
    <property type="entry name" value="PROKAR_LIPOPROTEIN"/>
    <property type="match status" value="1"/>
</dbReference>